<evidence type="ECO:0000256" key="5">
    <source>
        <dbReference type="HAMAP-Rule" id="MF_00416"/>
    </source>
</evidence>
<dbReference type="GO" id="GO:0005198">
    <property type="term" value="F:structural molecule activity"/>
    <property type="evidence" value="ECO:0007669"/>
    <property type="project" value="InterPro"/>
</dbReference>
<evidence type="ECO:0000256" key="1">
    <source>
        <dbReference type="ARBA" id="ARBA00002591"/>
    </source>
</evidence>
<sequence precursor="true">MSATLLALLLQVPAATLPTGSPWPTGQTAPVANAGVQREVYVGGIEAAQPIAGQSSSSVVTRPRIDPQLARGSDGSLSVRVRDLARVRGQEDNIIHGIGLVTGLAASGDSGLPARQAIANLLKTKNINIEPSQLATNNVAVVWLEATLPPGVKPGSKLDGRASSIYDAESLVGGTLVWGELTDPTGRQVYATASGPVSVGGFSAGGDGASAVRNHLTVGIMPDGVKVEREVPTKLVMDQGYLYLDLKAKTGSFGNAVRISDRVNEMIPGIAVPMDGMSVRVEVPGWVTPSEEVRFLSSILELGVQPEASSRVVINERTGVIVLGEEVRLTRGAITKGNLTVTIAESPEVSQPAPLSEGETTVVPRTNLLIEEEQRALSIINGAASLQEVVEVLNVLGVSPRDMIEILQSMAQSGMLHADLVIQ</sequence>
<comment type="subunit">
    <text evidence="5">The basal body constitutes a major portion of the flagellar organelle and consists of four rings (L,P,S, and M) mounted on a central rod.</text>
</comment>
<dbReference type="Proteomes" id="UP000316921">
    <property type="component" value="Chromosome"/>
</dbReference>
<evidence type="ECO:0000313" key="6">
    <source>
        <dbReference type="EMBL" id="QDU70081.1"/>
    </source>
</evidence>
<dbReference type="GO" id="GO:0009428">
    <property type="term" value="C:bacterial-type flagellum basal body, distal rod, P ring"/>
    <property type="evidence" value="ECO:0007669"/>
    <property type="project" value="InterPro"/>
</dbReference>
<keyword evidence="6" id="KW-0966">Cell projection</keyword>
<keyword evidence="6" id="KW-0969">Cilium</keyword>
<dbReference type="NCBIfam" id="NF003676">
    <property type="entry name" value="PRK05303.1"/>
    <property type="match status" value="1"/>
</dbReference>
<keyword evidence="3" id="KW-0732">Signal</keyword>
<protein>
    <recommendedName>
        <fullName evidence="5">Flagellar P-ring protein</fullName>
    </recommendedName>
    <alternativeName>
        <fullName evidence="5">Basal body P-ring protein</fullName>
    </alternativeName>
</protein>
<evidence type="ECO:0000256" key="2">
    <source>
        <dbReference type="ARBA" id="ARBA00004117"/>
    </source>
</evidence>
<comment type="similarity">
    <text evidence="5">Belongs to the FlgI family.</text>
</comment>
<dbReference type="GO" id="GO:0071973">
    <property type="term" value="P:bacterial-type flagellum-dependent cell motility"/>
    <property type="evidence" value="ECO:0007669"/>
    <property type="project" value="InterPro"/>
</dbReference>
<keyword evidence="4 5" id="KW-0975">Bacterial flagellum</keyword>
<dbReference type="InterPro" id="IPR001782">
    <property type="entry name" value="Flag_FlgI"/>
</dbReference>
<dbReference type="Pfam" id="PF02119">
    <property type="entry name" value="FlgI"/>
    <property type="match status" value="1"/>
</dbReference>
<dbReference type="KEGG" id="pbap:Pla133_52040"/>
<dbReference type="RefSeq" id="WP_145070582.1">
    <property type="nucleotide sequence ID" value="NZ_CP036287.1"/>
</dbReference>
<dbReference type="PANTHER" id="PTHR30381">
    <property type="entry name" value="FLAGELLAR P-RING PERIPLASMIC PROTEIN FLGI"/>
    <property type="match status" value="1"/>
</dbReference>
<evidence type="ECO:0000256" key="3">
    <source>
        <dbReference type="ARBA" id="ARBA00022729"/>
    </source>
</evidence>
<organism evidence="6 7">
    <name type="scientific">Engelhardtia mirabilis</name>
    <dbReference type="NCBI Taxonomy" id="2528011"/>
    <lineage>
        <taxon>Bacteria</taxon>
        <taxon>Pseudomonadati</taxon>
        <taxon>Planctomycetota</taxon>
        <taxon>Planctomycetia</taxon>
        <taxon>Planctomycetia incertae sedis</taxon>
        <taxon>Engelhardtia</taxon>
    </lineage>
</organism>
<keyword evidence="6" id="KW-0282">Flagellum</keyword>
<evidence type="ECO:0000313" key="7">
    <source>
        <dbReference type="Proteomes" id="UP000316921"/>
    </source>
</evidence>
<proteinExistence type="inferred from homology"/>
<dbReference type="PRINTS" id="PR01010">
    <property type="entry name" value="FLGPRINGFLGI"/>
</dbReference>
<reference evidence="6 7" key="1">
    <citation type="submission" date="2019-02" db="EMBL/GenBank/DDBJ databases">
        <title>Deep-cultivation of Planctomycetes and their phenomic and genomic characterization uncovers novel biology.</title>
        <authorList>
            <person name="Wiegand S."/>
            <person name="Jogler M."/>
            <person name="Boedeker C."/>
            <person name="Pinto D."/>
            <person name="Vollmers J."/>
            <person name="Rivas-Marin E."/>
            <person name="Kohn T."/>
            <person name="Peeters S.H."/>
            <person name="Heuer A."/>
            <person name="Rast P."/>
            <person name="Oberbeckmann S."/>
            <person name="Bunk B."/>
            <person name="Jeske O."/>
            <person name="Meyerdierks A."/>
            <person name="Storesund J.E."/>
            <person name="Kallscheuer N."/>
            <person name="Luecker S."/>
            <person name="Lage O.M."/>
            <person name="Pohl T."/>
            <person name="Merkel B.J."/>
            <person name="Hornburger P."/>
            <person name="Mueller R.-W."/>
            <person name="Bruemmer F."/>
            <person name="Labrenz M."/>
            <person name="Spormann A.M."/>
            <person name="Op den Camp H."/>
            <person name="Overmann J."/>
            <person name="Amann R."/>
            <person name="Jetten M.S.M."/>
            <person name="Mascher T."/>
            <person name="Medema M.H."/>
            <person name="Devos D.P."/>
            <person name="Kaster A.-K."/>
            <person name="Ovreas L."/>
            <person name="Rohde M."/>
            <person name="Galperin M.Y."/>
            <person name="Jogler C."/>
        </authorList>
    </citation>
    <scope>NUCLEOTIDE SEQUENCE [LARGE SCALE GENOMIC DNA]</scope>
    <source>
        <strain evidence="6 7">Pla133</strain>
    </source>
</reference>
<dbReference type="EMBL" id="CP036287">
    <property type="protein sequence ID" value="QDU70081.1"/>
    <property type="molecule type" value="Genomic_DNA"/>
</dbReference>
<dbReference type="PANTHER" id="PTHR30381:SF0">
    <property type="entry name" value="FLAGELLAR P-RING PROTEIN"/>
    <property type="match status" value="1"/>
</dbReference>
<evidence type="ECO:0000256" key="4">
    <source>
        <dbReference type="ARBA" id="ARBA00023143"/>
    </source>
</evidence>
<gene>
    <name evidence="5 6" type="primary">flgI</name>
    <name evidence="6" type="ORF">Pla133_52040</name>
</gene>
<dbReference type="AlphaFoldDB" id="A0A518BSY4"/>
<dbReference type="GO" id="GO:0030288">
    <property type="term" value="C:outer membrane-bounded periplasmic space"/>
    <property type="evidence" value="ECO:0007669"/>
    <property type="project" value="InterPro"/>
</dbReference>
<comment type="function">
    <text evidence="1 5">Assembles around the rod to form the L-ring and probably protects the motor/basal body from shearing forces during rotation.</text>
</comment>
<accession>A0A518BSY4</accession>
<name>A0A518BSY4_9BACT</name>
<comment type="subcellular location">
    <subcellularLocation>
        <location evidence="2 5">Bacterial flagellum basal body</location>
    </subcellularLocation>
</comment>
<keyword evidence="7" id="KW-1185">Reference proteome</keyword>
<dbReference type="HAMAP" id="MF_00416">
    <property type="entry name" value="FlgI"/>
    <property type="match status" value="1"/>
</dbReference>